<proteinExistence type="predicted"/>
<organism evidence="1 2">
    <name type="scientific">Ataeniobius toweri</name>
    <dbReference type="NCBI Taxonomy" id="208326"/>
    <lineage>
        <taxon>Eukaryota</taxon>
        <taxon>Metazoa</taxon>
        <taxon>Chordata</taxon>
        <taxon>Craniata</taxon>
        <taxon>Vertebrata</taxon>
        <taxon>Euteleostomi</taxon>
        <taxon>Actinopterygii</taxon>
        <taxon>Neopterygii</taxon>
        <taxon>Teleostei</taxon>
        <taxon>Neoteleostei</taxon>
        <taxon>Acanthomorphata</taxon>
        <taxon>Ovalentaria</taxon>
        <taxon>Atherinomorphae</taxon>
        <taxon>Cyprinodontiformes</taxon>
        <taxon>Goodeidae</taxon>
        <taxon>Ataeniobius</taxon>
    </lineage>
</organism>
<keyword evidence="2" id="KW-1185">Reference proteome</keyword>
<evidence type="ECO:0000313" key="2">
    <source>
        <dbReference type="Proteomes" id="UP001345963"/>
    </source>
</evidence>
<name>A0ABU7C8M5_9TELE</name>
<accession>A0ABU7C8M5</accession>
<sequence>MIKVRLMFGPTGWRDTVQKAQQSVLPAATKEVQPSTGAAVLCLSITVWFGSSTKQDRSRLQQLGWSYRTLFAETSWHRDSFFTSDVSLMNKMNTSQQSGNRLGLQGVPVKQTGWVYGSKLLHVMLNEVTVLLKFQQSNW</sequence>
<evidence type="ECO:0000313" key="1">
    <source>
        <dbReference type="EMBL" id="MED6258635.1"/>
    </source>
</evidence>
<dbReference type="Proteomes" id="UP001345963">
    <property type="component" value="Unassembled WGS sequence"/>
</dbReference>
<gene>
    <name evidence="1" type="ORF">ATANTOWER_010035</name>
</gene>
<protein>
    <submittedName>
        <fullName evidence="1">Uncharacterized protein</fullName>
    </submittedName>
</protein>
<dbReference type="EMBL" id="JAHUTI010080925">
    <property type="protein sequence ID" value="MED6258635.1"/>
    <property type="molecule type" value="Genomic_DNA"/>
</dbReference>
<reference evidence="1 2" key="1">
    <citation type="submission" date="2021-07" db="EMBL/GenBank/DDBJ databases">
        <authorList>
            <person name="Palmer J.M."/>
        </authorList>
    </citation>
    <scope>NUCLEOTIDE SEQUENCE [LARGE SCALE GENOMIC DNA]</scope>
    <source>
        <strain evidence="1 2">AT_MEX2019</strain>
        <tissue evidence="1">Muscle</tissue>
    </source>
</reference>
<comment type="caution">
    <text evidence="1">The sequence shown here is derived from an EMBL/GenBank/DDBJ whole genome shotgun (WGS) entry which is preliminary data.</text>
</comment>